<keyword evidence="1" id="KW-0328">Glycosyltransferase</keyword>
<evidence type="ECO:0000259" key="3">
    <source>
        <dbReference type="Pfam" id="PF13439"/>
    </source>
</evidence>
<evidence type="ECO:0000256" key="1">
    <source>
        <dbReference type="ARBA" id="ARBA00022676"/>
    </source>
</evidence>
<dbReference type="EMBL" id="SMCS01000003">
    <property type="protein sequence ID" value="TCV94965.1"/>
    <property type="molecule type" value="Genomic_DNA"/>
</dbReference>
<dbReference type="AlphaFoldDB" id="A0A4R3YPY3"/>
<sequence>MSASFRAQPTPKPTVLVLASTYPRWINDHEPGFVHELSRRLIDRFHVIAVVPDAPDADESGDLDGVHIVRYRYAPRRLQTLVNDGGIATNLRRSPWKWLLVPGFVFMQLIAARRIARAQQIDAVHAHWLISPGVVASWLVGADKVLPCVVTSHGGDLFGFRGNMFVRIKRWVASRAAAMSVVSSAMRDEAMRIALPVERIEVIPMGVDLTSRFVPDPSVPRALRELLFVGRLVAKKGLRYLMAAMPAILERYPETVLRVIGFGPEREALEQQVADLGIAASVVFEGAMEQRHLPDAYRRASVFVAPFVRDASGDQEGLPVALMEAVGTGCPFVVGDVAGLSDLLGGTADSFRVDATSPPAIAAAVMRCLDDPGLAGAVASQVREQVRAHLDWDAIARRYADLLTDVMEKRTP</sequence>
<organism evidence="4 5">
    <name type="scientific">Luteibacter rhizovicinus</name>
    <dbReference type="NCBI Taxonomy" id="242606"/>
    <lineage>
        <taxon>Bacteria</taxon>
        <taxon>Pseudomonadati</taxon>
        <taxon>Pseudomonadota</taxon>
        <taxon>Gammaproteobacteria</taxon>
        <taxon>Lysobacterales</taxon>
        <taxon>Rhodanobacteraceae</taxon>
        <taxon>Luteibacter</taxon>
    </lineage>
</organism>
<keyword evidence="2 4" id="KW-0808">Transferase</keyword>
<dbReference type="GO" id="GO:0016757">
    <property type="term" value="F:glycosyltransferase activity"/>
    <property type="evidence" value="ECO:0007669"/>
    <property type="project" value="UniProtKB-KW"/>
</dbReference>
<comment type="caution">
    <text evidence="4">The sequence shown here is derived from an EMBL/GenBank/DDBJ whole genome shotgun (WGS) entry which is preliminary data.</text>
</comment>
<proteinExistence type="predicted"/>
<keyword evidence="5" id="KW-1185">Reference proteome</keyword>
<reference evidence="4 5" key="1">
    <citation type="submission" date="2019-03" db="EMBL/GenBank/DDBJ databases">
        <title>Above-ground endophytic microbial communities from plants in different locations in the United States.</title>
        <authorList>
            <person name="Frank C."/>
        </authorList>
    </citation>
    <scope>NUCLEOTIDE SEQUENCE [LARGE SCALE GENOMIC DNA]</scope>
    <source>
        <strain evidence="4 5">LP_13_YM</strain>
    </source>
</reference>
<feature type="domain" description="Glycosyltransferase subfamily 4-like N-terminal" evidence="3">
    <location>
        <begin position="34"/>
        <end position="210"/>
    </location>
</feature>
<dbReference type="SUPFAM" id="SSF53756">
    <property type="entry name" value="UDP-Glycosyltransferase/glycogen phosphorylase"/>
    <property type="match status" value="1"/>
</dbReference>
<dbReference type="Pfam" id="PF13439">
    <property type="entry name" value="Glyco_transf_4"/>
    <property type="match status" value="1"/>
</dbReference>
<protein>
    <submittedName>
        <fullName evidence="4">Glycosyltransferase involved in cell wall biosynthesis</fullName>
    </submittedName>
</protein>
<accession>A0A4R3YPY3</accession>
<dbReference type="InterPro" id="IPR028098">
    <property type="entry name" value="Glyco_trans_4-like_N"/>
</dbReference>
<dbReference type="PANTHER" id="PTHR12526">
    <property type="entry name" value="GLYCOSYLTRANSFERASE"/>
    <property type="match status" value="1"/>
</dbReference>
<dbReference type="RefSeq" id="WP_132143722.1">
    <property type="nucleotide sequence ID" value="NZ_SMCS01000003.1"/>
</dbReference>
<dbReference type="PANTHER" id="PTHR12526:SF510">
    <property type="entry name" value="D-INOSITOL 3-PHOSPHATE GLYCOSYLTRANSFERASE"/>
    <property type="match status" value="1"/>
</dbReference>
<dbReference type="Gene3D" id="3.40.50.2000">
    <property type="entry name" value="Glycogen Phosphorylase B"/>
    <property type="match status" value="2"/>
</dbReference>
<gene>
    <name evidence="4" type="ORF">EC912_103458</name>
</gene>
<evidence type="ECO:0000313" key="4">
    <source>
        <dbReference type="EMBL" id="TCV94965.1"/>
    </source>
</evidence>
<dbReference type="OrthoDB" id="4611853at2"/>
<dbReference type="Proteomes" id="UP000295645">
    <property type="component" value="Unassembled WGS sequence"/>
</dbReference>
<evidence type="ECO:0000313" key="5">
    <source>
        <dbReference type="Proteomes" id="UP000295645"/>
    </source>
</evidence>
<dbReference type="Pfam" id="PF13692">
    <property type="entry name" value="Glyco_trans_1_4"/>
    <property type="match status" value="1"/>
</dbReference>
<name>A0A4R3YPY3_9GAMM</name>
<evidence type="ECO:0000256" key="2">
    <source>
        <dbReference type="ARBA" id="ARBA00022679"/>
    </source>
</evidence>